<name>A0A919K432_9ACTN</name>
<sequence>MFATAITAWRRSHPDICSRFPTVAPAISDTVRLHRRRAGVDRIDQRPRRRQAVHREAISRGRYAAVGPLLSHGDPPPPLDLAHEEQSSALALRKQHGQALTFQWMERVSDHQ</sequence>
<keyword evidence="2" id="KW-1185">Reference proteome</keyword>
<reference evidence="1" key="1">
    <citation type="submission" date="2021-01" db="EMBL/GenBank/DDBJ databases">
        <title>Whole genome shotgun sequence of Actinoplanes rishiriensis NBRC 108556.</title>
        <authorList>
            <person name="Komaki H."/>
            <person name="Tamura T."/>
        </authorList>
    </citation>
    <scope>NUCLEOTIDE SEQUENCE</scope>
    <source>
        <strain evidence="1">NBRC 108556</strain>
    </source>
</reference>
<comment type="caution">
    <text evidence="1">The sequence shown here is derived from an EMBL/GenBank/DDBJ whole genome shotgun (WGS) entry which is preliminary data.</text>
</comment>
<protein>
    <submittedName>
        <fullName evidence="1">Uncharacterized protein</fullName>
    </submittedName>
</protein>
<accession>A0A919K432</accession>
<dbReference type="Proteomes" id="UP000636960">
    <property type="component" value="Unassembled WGS sequence"/>
</dbReference>
<dbReference type="AlphaFoldDB" id="A0A919K432"/>
<evidence type="ECO:0000313" key="1">
    <source>
        <dbReference type="EMBL" id="GIF00411.1"/>
    </source>
</evidence>
<gene>
    <name evidence="1" type="ORF">Ari01nite_78750</name>
</gene>
<organism evidence="1 2">
    <name type="scientific">Paractinoplanes rishiriensis</name>
    <dbReference type="NCBI Taxonomy" id="1050105"/>
    <lineage>
        <taxon>Bacteria</taxon>
        <taxon>Bacillati</taxon>
        <taxon>Actinomycetota</taxon>
        <taxon>Actinomycetes</taxon>
        <taxon>Micromonosporales</taxon>
        <taxon>Micromonosporaceae</taxon>
        <taxon>Paractinoplanes</taxon>
    </lineage>
</organism>
<dbReference type="EMBL" id="BOMV01000083">
    <property type="protein sequence ID" value="GIF00411.1"/>
    <property type="molecule type" value="Genomic_DNA"/>
</dbReference>
<evidence type="ECO:0000313" key="2">
    <source>
        <dbReference type="Proteomes" id="UP000636960"/>
    </source>
</evidence>
<proteinExistence type="predicted"/>